<keyword evidence="5" id="KW-0520">NAD</keyword>
<dbReference type="CDD" id="cd07123">
    <property type="entry name" value="ALDH_F4-17_P5CDH"/>
    <property type="match status" value="1"/>
</dbReference>
<dbReference type="UniPathway" id="UPA00261">
    <property type="reaction ID" value="UER00374"/>
</dbReference>
<dbReference type="Pfam" id="PF00171">
    <property type="entry name" value="Aldedh"/>
    <property type="match status" value="1"/>
</dbReference>
<accession>A0A2D0NGG2</accession>
<protein>
    <recommendedName>
        <fullName evidence="7">L-glutamate gamma-semialdehyde dehydrogenase</fullName>
        <ecNumber evidence="3">1.2.1.88</ecNumber>
    </recommendedName>
    <alternativeName>
        <fullName evidence="7">L-glutamate gamma-semialdehyde dehydrogenase</fullName>
    </alternativeName>
</protein>
<dbReference type="InterPro" id="IPR005931">
    <property type="entry name" value="P5CDH/ALDH4A1"/>
</dbReference>
<sequence length="543" mass="59775">MANAFFDLPKAKNEPVLSYAPGSAEKKELKAALKELRSKAIDLPMHIGGKTVTTGDKVPVSPPHDHQHILGHFHKGTSAHVHQAIDAALAAKADWENMPWQDRAAIFLRAADLLAGPYRAKMNAATMLGQSKNAYQAEIDCVAELCDFFRFNAEYMADIYAQQPESAPGIWNRVEYRALEGFIFAITPFNFTSIAGNLPAAPALMGNTVVWKPAETQIYSAAVIMEIFEAAGLPAGVINLIYVDGPMAGDIIFNHKDFAGLHFTGSTKVFQTLWQTIGKNISKYRSYPRIVGETGGKDFVVAHPSARAQEVGTALIRGAFEYQGQKCSAASRAYIPESMWPELKKMLTKEMASVKMGDPEDFTNFVNAVIDERAFDKISGFIAQAKKDDGVEVLVGGNYDKSKGYFIEPTILVAKDPKYRTMCEEIFGPVLTIHVYPDDQYEQTLELVDETSPYALTGAIFSQDRAATLLANEKLRHAAGNYYINDKPTGAVVGQQPFGGARASGTNDKAGSVLNLYRWVSPRLIKENFVPPRDYRYPFMGES</sequence>
<dbReference type="PROSITE" id="PS00070">
    <property type="entry name" value="ALDEHYDE_DEHYDR_CYS"/>
    <property type="match status" value="1"/>
</dbReference>
<evidence type="ECO:0000256" key="8">
    <source>
        <dbReference type="ARBA" id="ARBA00048142"/>
    </source>
</evidence>
<dbReference type="GO" id="GO:0003842">
    <property type="term" value="F:L-glutamate gamma-semialdehyde dehydrogenase activity"/>
    <property type="evidence" value="ECO:0007669"/>
    <property type="project" value="UniProtKB-EC"/>
</dbReference>
<feature type="domain" description="Aldehyde dehydrogenase" evidence="9">
    <location>
        <begin position="56"/>
        <end position="512"/>
    </location>
</feature>
<comment type="similarity">
    <text evidence="2">Belongs to the aldehyde dehydrogenase family.</text>
</comment>
<evidence type="ECO:0000256" key="2">
    <source>
        <dbReference type="ARBA" id="ARBA00009986"/>
    </source>
</evidence>
<dbReference type="EMBL" id="PDUD01000009">
    <property type="protein sequence ID" value="PHN07581.1"/>
    <property type="molecule type" value="Genomic_DNA"/>
</dbReference>
<dbReference type="GO" id="GO:0010133">
    <property type="term" value="P:L-proline catabolic process to L-glutamate"/>
    <property type="evidence" value="ECO:0007669"/>
    <property type="project" value="UniProtKB-UniPathway"/>
</dbReference>
<evidence type="ECO:0000256" key="7">
    <source>
        <dbReference type="ARBA" id="ARBA00032259"/>
    </source>
</evidence>
<evidence type="ECO:0000256" key="6">
    <source>
        <dbReference type="ARBA" id="ARBA00023062"/>
    </source>
</evidence>
<dbReference type="PANTHER" id="PTHR42862">
    <property type="entry name" value="DELTA-1-PYRROLINE-5-CARBOXYLATE DEHYDROGENASE 1, ISOFORM A-RELATED"/>
    <property type="match status" value="1"/>
</dbReference>
<comment type="catalytic activity">
    <reaction evidence="8">
        <text>L-glutamate 5-semialdehyde + NAD(+) + H2O = L-glutamate + NADH + 2 H(+)</text>
        <dbReference type="Rhea" id="RHEA:30235"/>
        <dbReference type="ChEBI" id="CHEBI:15377"/>
        <dbReference type="ChEBI" id="CHEBI:15378"/>
        <dbReference type="ChEBI" id="CHEBI:29985"/>
        <dbReference type="ChEBI" id="CHEBI:57540"/>
        <dbReference type="ChEBI" id="CHEBI:57945"/>
        <dbReference type="ChEBI" id="CHEBI:58066"/>
        <dbReference type="EC" id="1.2.1.88"/>
    </reaction>
</comment>
<evidence type="ECO:0000259" key="9">
    <source>
        <dbReference type="Pfam" id="PF00171"/>
    </source>
</evidence>
<dbReference type="Gene3D" id="3.40.605.10">
    <property type="entry name" value="Aldehyde Dehydrogenase, Chain A, domain 1"/>
    <property type="match status" value="1"/>
</dbReference>
<keyword evidence="6" id="KW-0642">Proline metabolism</keyword>
<dbReference type="InterPro" id="IPR015590">
    <property type="entry name" value="Aldehyde_DH_dom"/>
</dbReference>
<dbReference type="EC" id="1.2.1.88" evidence="3"/>
<dbReference type="GO" id="GO:0004657">
    <property type="term" value="F:proline dehydrogenase activity"/>
    <property type="evidence" value="ECO:0007669"/>
    <property type="project" value="UniProtKB-ARBA"/>
</dbReference>
<dbReference type="Gene3D" id="3.40.309.10">
    <property type="entry name" value="Aldehyde Dehydrogenase, Chain A, domain 2"/>
    <property type="match status" value="1"/>
</dbReference>
<keyword evidence="4" id="KW-0560">Oxidoreductase</keyword>
<dbReference type="Proteomes" id="UP000223913">
    <property type="component" value="Unassembled WGS sequence"/>
</dbReference>
<dbReference type="RefSeq" id="WP_099149030.1">
    <property type="nucleotide sequence ID" value="NZ_PDUD01000009.1"/>
</dbReference>
<dbReference type="InterPro" id="IPR016163">
    <property type="entry name" value="Ald_DH_C"/>
</dbReference>
<dbReference type="OrthoDB" id="9762913at2"/>
<evidence type="ECO:0000313" key="10">
    <source>
        <dbReference type="EMBL" id="PHN07581.1"/>
    </source>
</evidence>
<gene>
    <name evidence="10" type="primary">pruA</name>
    <name evidence="10" type="ORF">CRP01_05625</name>
</gene>
<evidence type="ECO:0000313" key="11">
    <source>
        <dbReference type="Proteomes" id="UP000223913"/>
    </source>
</evidence>
<dbReference type="PANTHER" id="PTHR42862:SF1">
    <property type="entry name" value="DELTA-1-PYRROLINE-5-CARBOXYLATE DEHYDROGENASE 2, ISOFORM A-RELATED"/>
    <property type="match status" value="1"/>
</dbReference>
<reference evidence="10 11" key="1">
    <citation type="submission" date="2017-10" db="EMBL/GenBank/DDBJ databases">
        <title>The draft genome sequence of Lewinella nigricans NBRC 102662.</title>
        <authorList>
            <person name="Wang K."/>
        </authorList>
    </citation>
    <scope>NUCLEOTIDE SEQUENCE [LARGE SCALE GENOMIC DNA]</scope>
    <source>
        <strain evidence="10 11">NBRC 102662</strain>
    </source>
</reference>
<dbReference type="InterPro" id="IPR016162">
    <property type="entry name" value="Ald_DH_N"/>
</dbReference>
<comment type="pathway">
    <text evidence="1">Amino-acid degradation; L-proline degradation into L-glutamate; L-glutamate from L-proline: step 2/2.</text>
</comment>
<dbReference type="InterPro" id="IPR016160">
    <property type="entry name" value="Ald_DH_CS_CYS"/>
</dbReference>
<keyword evidence="11" id="KW-1185">Reference proteome</keyword>
<comment type="caution">
    <text evidence="10">The sequence shown here is derived from an EMBL/GenBank/DDBJ whole genome shotgun (WGS) entry which is preliminary data.</text>
</comment>
<dbReference type="FunFam" id="3.40.605.10:FF:000006">
    <property type="entry name" value="1-pyrroline-5-carboxylate dehydrogenase"/>
    <property type="match status" value="1"/>
</dbReference>
<dbReference type="FunFam" id="3.40.309.10:FF:000005">
    <property type="entry name" value="1-pyrroline-5-carboxylate dehydrogenase 1"/>
    <property type="match status" value="1"/>
</dbReference>
<evidence type="ECO:0000256" key="5">
    <source>
        <dbReference type="ARBA" id="ARBA00023027"/>
    </source>
</evidence>
<dbReference type="AlphaFoldDB" id="A0A2D0NGG2"/>
<dbReference type="InterPro" id="IPR050485">
    <property type="entry name" value="Proline_metab_enzyme"/>
</dbReference>
<dbReference type="NCBIfam" id="TIGR01236">
    <property type="entry name" value="D1pyr5carbox1"/>
    <property type="match status" value="1"/>
</dbReference>
<dbReference type="InterPro" id="IPR016161">
    <property type="entry name" value="Ald_DH/histidinol_DH"/>
</dbReference>
<name>A0A2D0NGG2_FLAN2</name>
<organism evidence="10 11">
    <name type="scientific">Flavilitoribacter nigricans (strain ATCC 23147 / DSM 23189 / NBRC 102662 / NCIMB 1420 / SS-2)</name>
    <name type="common">Lewinella nigricans</name>
    <dbReference type="NCBI Taxonomy" id="1122177"/>
    <lineage>
        <taxon>Bacteria</taxon>
        <taxon>Pseudomonadati</taxon>
        <taxon>Bacteroidota</taxon>
        <taxon>Saprospiria</taxon>
        <taxon>Saprospirales</taxon>
        <taxon>Lewinellaceae</taxon>
        <taxon>Flavilitoribacter</taxon>
    </lineage>
</organism>
<proteinExistence type="inferred from homology"/>
<dbReference type="GO" id="GO:0009898">
    <property type="term" value="C:cytoplasmic side of plasma membrane"/>
    <property type="evidence" value="ECO:0007669"/>
    <property type="project" value="TreeGrafter"/>
</dbReference>
<evidence type="ECO:0000256" key="4">
    <source>
        <dbReference type="ARBA" id="ARBA00023002"/>
    </source>
</evidence>
<evidence type="ECO:0000256" key="1">
    <source>
        <dbReference type="ARBA" id="ARBA00004786"/>
    </source>
</evidence>
<evidence type="ECO:0000256" key="3">
    <source>
        <dbReference type="ARBA" id="ARBA00012884"/>
    </source>
</evidence>
<dbReference type="SUPFAM" id="SSF53720">
    <property type="entry name" value="ALDH-like"/>
    <property type="match status" value="1"/>
</dbReference>